<name>A0A7W9YHY4_9ACTN</name>
<evidence type="ECO:0000313" key="4">
    <source>
        <dbReference type="Proteomes" id="UP000546642"/>
    </source>
</evidence>
<accession>A0A7W9YHY4</accession>
<protein>
    <recommendedName>
        <fullName evidence="2">Trypsin-co-occurring domain-containing protein</fullName>
    </recommendedName>
</protein>
<dbReference type="AlphaFoldDB" id="A0A7W9YHY4"/>
<keyword evidence="4" id="KW-1185">Reference proteome</keyword>
<feature type="region of interest" description="Disordered" evidence="1">
    <location>
        <begin position="102"/>
        <end position="129"/>
    </location>
</feature>
<organism evidence="3 4">
    <name type="scientific">Nocardiopsis mwathae</name>
    <dbReference type="NCBI Taxonomy" id="1472723"/>
    <lineage>
        <taxon>Bacteria</taxon>
        <taxon>Bacillati</taxon>
        <taxon>Actinomycetota</taxon>
        <taxon>Actinomycetes</taxon>
        <taxon>Streptosporangiales</taxon>
        <taxon>Nocardiopsidaceae</taxon>
        <taxon>Nocardiopsis</taxon>
    </lineage>
</organism>
<feature type="compositionally biased region" description="Acidic residues" evidence="1">
    <location>
        <begin position="109"/>
        <end position="123"/>
    </location>
</feature>
<dbReference type="InterPro" id="IPR045794">
    <property type="entry name" value="Trypco1"/>
</dbReference>
<feature type="domain" description="Trypsin-co-occurring" evidence="2">
    <location>
        <begin position="10"/>
        <end position="103"/>
    </location>
</feature>
<dbReference type="Pfam" id="PF19493">
    <property type="entry name" value="Trypco1"/>
    <property type="match status" value="1"/>
</dbReference>
<gene>
    <name evidence="3" type="ORF">HNR23_002484</name>
</gene>
<evidence type="ECO:0000259" key="2">
    <source>
        <dbReference type="Pfam" id="PF19493"/>
    </source>
</evidence>
<dbReference type="Proteomes" id="UP000546642">
    <property type="component" value="Unassembled WGS sequence"/>
</dbReference>
<dbReference type="RefSeq" id="WP_184075723.1">
    <property type="nucleotide sequence ID" value="NZ_JACHDS010000001.1"/>
</dbReference>
<reference evidence="3 4" key="1">
    <citation type="submission" date="2020-08" db="EMBL/GenBank/DDBJ databases">
        <title>Sequencing the genomes of 1000 actinobacteria strains.</title>
        <authorList>
            <person name="Klenk H.-P."/>
        </authorList>
    </citation>
    <scope>NUCLEOTIDE SEQUENCE [LARGE SCALE GENOMIC DNA]</scope>
    <source>
        <strain evidence="3 4">DSM 46659</strain>
    </source>
</reference>
<dbReference type="NCBIfam" id="NF041216">
    <property type="entry name" value="CU044_2847_fam"/>
    <property type="match status" value="1"/>
</dbReference>
<evidence type="ECO:0000256" key="1">
    <source>
        <dbReference type="SAM" id="MobiDB-lite"/>
    </source>
</evidence>
<proteinExistence type="predicted"/>
<dbReference type="EMBL" id="JACHDS010000001">
    <property type="protein sequence ID" value="MBB6172424.1"/>
    <property type="molecule type" value="Genomic_DNA"/>
</dbReference>
<evidence type="ECO:0000313" key="3">
    <source>
        <dbReference type="EMBL" id="MBB6172424.1"/>
    </source>
</evidence>
<sequence>MAEIVRFDGGNGSTVQIETAESSPVLRDVAGGDLFRSAEKRFDVVVAKVREISELIARELSSLDASPDEVSVELGISVNGTADVFIAKAASEGSLKVRMTWRRDAVPTADEDEDPDGPEEEDGSGGGSG</sequence>
<comment type="caution">
    <text evidence="3">The sequence shown here is derived from an EMBL/GenBank/DDBJ whole genome shotgun (WGS) entry which is preliminary data.</text>
</comment>